<dbReference type="Proteomes" id="UP000801492">
    <property type="component" value="Unassembled WGS sequence"/>
</dbReference>
<keyword evidence="2" id="KW-1185">Reference proteome</keyword>
<gene>
    <name evidence="1" type="ORF">ILUMI_15177</name>
</gene>
<protein>
    <submittedName>
        <fullName evidence="1">Uncharacterized protein</fullName>
    </submittedName>
</protein>
<name>A0A8K0CTJ8_IGNLU</name>
<accession>A0A8K0CTJ8</accession>
<reference evidence="1" key="1">
    <citation type="submission" date="2019-08" db="EMBL/GenBank/DDBJ databases">
        <title>The genome of the North American firefly Photinus pyralis.</title>
        <authorList>
            <consortium name="Photinus pyralis genome working group"/>
            <person name="Fallon T.R."/>
            <person name="Sander Lower S.E."/>
            <person name="Weng J.-K."/>
        </authorList>
    </citation>
    <scope>NUCLEOTIDE SEQUENCE</scope>
    <source>
        <strain evidence="1">TRF0915ILg1</strain>
        <tissue evidence="1">Whole body</tissue>
    </source>
</reference>
<dbReference type="AlphaFoldDB" id="A0A8K0CTJ8"/>
<proteinExistence type="predicted"/>
<dbReference type="OrthoDB" id="6782199at2759"/>
<evidence type="ECO:0000313" key="1">
    <source>
        <dbReference type="EMBL" id="KAF2890996.1"/>
    </source>
</evidence>
<sequence length="153" mass="18171">VGFLIHRDEACNISDWKYMSEKGEKGEAEVTPNETKENYFDQLQNTTNDIILLEDLNGRLGAKPKNVEGGLVKEAKRAECEEFGNFLKEIFSENYKLFCKTLKRTRQPGKFPIQYILKKEGKVLRNEEGVTERWREYFSEWEWRRARRHRTGF</sequence>
<comment type="caution">
    <text evidence="1">The sequence shown here is derived from an EMBL/GenBank/DDBJ whole genome shotgun (WGS) entry which is preliminary data.</text>
</comment>
<feature type="non-terminal residue" evidence="1">
    <location>
        <position position="1"/>
    </location>
</feature>
<organism evidence="1 2">
    <name type="scientific">Ignelater luminosus</name>
    <name type="common">Cucubano</name>
    <name type="synonym">Pyrophorus luminosus</name>
    <dbReference type="NCBI Taxonomy" id="2038154"/>
    <lineage>
        <taxon>Eukaryota</taxon>
        <taxon>Metazoa</taxon>
        <taxon>Ecdysozoa</taxon>
        <taxon>Arthropoda</taxon>
        <taxon>Hexapoda</taxon>
        <taxon>Insecta</taxon>
        <taxon>Pterygota</taxon>
        <taxon>Neoptera</taxon>
        <taxon>Endopterygota</taxon>
        <taxon>Coleoptera</taxon>
        <taxon>Polyphaga</taxon>
        <taxon>Elateriformia</taxon>
        <taxon>Elateroidea</taxon>
        <taxon>Elateridae</taxon>
        <taxon>Agrypninae</taxon>
        <taxon>Pyrophorini</taxon>
        <taxon>Ignelater</taxon>
    </lineage>
</organism>
<evidence type="ECO:0000313" key="2">
    <source>
        <dbReference type="Proteomes" id="UP000801492"/>
    </source>
</evidence>
<dbReference type="EMBL" id="VTPC01041711">
    <property type="protein sequence ID" value="KAF2890996.1"/>
    <property type="molecule type" value="Genomic_DNA"/>
</dbReference>